<evidence type="ECO:0008006" key="4">
    <source>
        <dbReference type="Google" id="ProtNLM"/>
    </source>
</evidence>
<dbReference type="SUPFAM" id="SSF53822">
    <property type="entry name" value="Periplasmic binding protein-like I"/>
    <property type="match status" value="1"/>
</dbReference>
<dbReference type="EMBL" id="QGSV01000180">
    <property type="protein sequence ID" value="PWU47686.1"/>
    <property type="molecule type" value="Genomic_DNA"/>
</dbReference>
<evidence type="ECO:0000313" key="2">
    <source>
        <dbReference type="EMBL" id="PWU47686.1"/>
    </source>
</evidence>
<evidence type="ECO:0000313" key="3">
    <source>
        <dbReference type="Proteomes" id="UP000245683"/>
    </source>
</evidence>
<sequence>MVPALQPRHRTDTVHVSFDDFPVAESRNPPVIAASQHPQRLGRQGGEPAPRRDQRETDPLRRVVLPVRLVVRRSSKLPPPV</sequence>
<accession>A0A317K406</accession>
<dbReference type="Gene3D" id="3.40.50.2300">
    <property type="match status" value="1"/>
</dbReference>
<feature type="region of interest" description="Disordered" evidence="1">
    <location>
        <begin position="20"/>
        <end position="60"/>
    </location>
</feature>
<name>A0A317K406_9ACTN</name>
<organism evidence="2 3">
    <name type="scientific">Micromonospora globispora</name>
    <dbReference type="NCBI Taxonomy" id="1450148"/>
    <lineage>
        <taxon>Bacteria</taxon>
        <taxon>Bacillati</taxon>
        <taxon>Actinomycetota</taxon>
        <taxon>Actinomycetes</taxon>
        <taxon>Micromonosporales</taxon>
        <taxon>Micromonosporaceae</taxon>
        <taxon>Micromonospora</taxon>
    </lineage>
</organism>
<evidence type="ECO:0000256" key="1">
    <source>
        <dbReference type="SAM" id="MobiDB-lite"/>
    </source>
</evidence>
<feature type="compositionally biased region" description="Basic and acidic residues" evidence="1">
    <location>
        <begin position="49"/>
        <end position="60"/>
    </location>
</feature>
<comment type="caution">
    <text evidence="2">The sequence shown here is derived from an EMBL/GenBank/DDBJ whole genome shotgun (WGS) entry which is preliminary data.</text>
</comment>
<reference evidence="3" key="1">
    <citation type="submission" date="2018-05" db="EMBL/GenBank/DDBJ databases">
        <title>Micromonospora globispora sp. nov. and Micromonospora rugosa sp. nov., isolated from marine sediment.</title>
        <authorList>
            <person name="Carro L."/>
            <person name="Aysel V."/>
            <person name="Cetin D."/>
            <person name="Igual J.M."/>
            <person name="Klenk H.-P."/>
            <person name="Trujillo M.E."/>
            <person name="Sahin N."/>
        </authorList>
    </citation>
    <scope>NUCLEOTIDE SEQUENCE [LARGE SCALE GENOMIC DNA]</scope>
    <source>
        <strain evidence="3">S2904</strain>
    </source>
</reference>
<dbReference type="InterPro" id="IPR028082">
    <property type="entry name" value="Peripla_BP_I"/>
</dbReference>
<dbReference type="RefSeq" id="WP_109945067.1">
    <property type="nucleotide sequence ID" value="NZ_QGGF01000693.1"/>
</dbReference>
<dbReference type="AlphaFoldDB" id="A0A317K406"/>
<gene>
    <name evidence="2" type="ORF">DLJ46_13780</name>
</gene>
<protein>
    <recommendedName>
        <fullName evidence="4">LacI family transcriptional regulator</fullName>
    </recommendedName>
</protein>
<dbReference type="Proteomes" id="UP000245683">
    <property type="component" value="Unassembled WGS sequence"/>
</dbReference>
<proteinExistence type="predicted"/>
<keyword evidence="3" id="KW-1185">Reference proteome</keyword>